<dbReference type="EC" id="5.1.3.9" evidence="6"/>
<dbReference type="InterPro" id="IPR013785">
    <property type="entry name" value="Aldolase_TIM"/>
</dbReference>
<dbReference type="Gene3D" id="3.20.20.70">
    <property type="entry name" value="Aldolase class I"/>
    <property type="match status" value="1"/>
</dbReference>
<organism evidence="7 8">
    <name type="scientific">Rubrivivax rivuli</name>
    <dbReference type="NCBI Taxonomy" id="1862385"/>
    <lineage>
        <taxon>Bacteria</taxon>
        <taxon>Pseudomonadati</taxon>
        <taxon>Pseudomonadota</taxon>
        <taxon>Betaproteobacteria</taxon>
        <taxon>Burkholderiales</taxon>
        <taxon>Sphaerotilaceae</taxon>
        <taxon>Rubrivivax</taxon>
    </lineage>
</organism>
<comment type="similarity">
    <text evidence="6">Belongs to the NanE family.</text>
</comment>
<evidence type="ECO:0000313" key="8">
    <source>
        <dbReference type="Proteomes" id="UP000285575"/>
    </source>
</evidence>
<dbReference type="EMBL" id="SACR01000003">
    <property type="protein sequence ID" value="RVU46039.1"/>
    <property type="molecule type" value="Genomic_DNA"/>
</dbReference>
<dbReference type="PANTHER" id="PTHR36204:SF1">
    <property type="entry name" value="N-ACETYLMANNOSAMINE-6-PHOSPHATE 2-EPIMERASE-RELATED"/>
    <property type="match status" value="1"/>
</dbReference>
<dbReference type="SUPFAM" id="SSF51366">
    <property type="entry name" value="Ribulose-phoshate binding barrel"/>
    <property type="match status" value="1"/>
</dbReference>
<gene>
    <name evidence="6" type="primary">nanE</name>
    <name evidence="7" type="ORF">EOE66_09195</name>
</gene>
<dbReference type="NCBIfam" id="NF002231">
    <property type="entry name" value="PRK01130.1"/>
    <property type="match status" value="1"/>
</dbReference>
<dbReference type="GO" id="GO:0047465">
    <property type="term" value="F:N-acylglucosamine-6-phosphate 2-epimerase activity"/>
    <property type="evidence" value="ECO:0007669"/>
    <property type="project" value="UniProtKB-EC"/>
</dbReference>
<sequence length="239" mass="24229">MTQPAALAARWRSLPALHAALDGRLVVSCQPVDQGPLDDDEIVARLALAALAGGAAGLRIEGAARVARVRARTAAPLIAIVKRDLPGWPVRITPLLEDVQALLAAGADVIALDATQRARPCALAALLAAVHAGGALAMADASCLEDGLAARDLGFDIIGSTLSGYTGGPVPHEPDLALVAQLAQAGCRVMAEGRLHTPALARAAREAGAWAVTVGSAITRTELLSGWFAQALAGSDAAS</sequence>
<evidence type="ECO:0000256" key="5">
    <source>
        <dbReference type="ARBA" id="ARBA00023277"/>
    </source>
</evidence>
<comment type="caution">
    <text evidence="7">The sequence shown here is derived from an EMBL/GenBank/DDBJ whole genome shotgun (WGS) entry which is preliminary data.</text>
</comment>
<evidence type="ECO:0000256" key="1">
    <source>
        <dbReference type="ARBA" id="ARBA00000056"/>
    </source>
</evidence>
<evidence type="ECO:0000256" key="4">
    <source>
        <dbReference type="ARBA" id="ARBA00023235"/>
    </source>
</evidence>
<evidence type="ECO:0000313" key="7">
    <source>
        <dbReference type="EMBL" id="RVU46039.1"/>
    </source>
</evidence>
<dbReference type="InterPro" id="IPR007260">
    <property type="entry name" value="NanE"/>
</dbReference>
<dbReference type="RefSeq" id="WP_128228408.1">
    <property type="nucleotide sequence ID" value="NZ_SACR01000003.1"/>
</dbReference>
<evidence type="ECO:0000256" key="6">
    <source>
        <dbReference type="HAMAP-Rule" id="MF_01235"/>
    </source>
</evidence>
<dbReference type="GO" id="GO:0005975">
    <property type="term" value="P:carbohydrate metabolic process"/>
    <property type="evidence" value="ECO:0007669"/>
    <property type="project" value="UniProtKB-UniRule"/>
</dbReference>
<dbReference type="AlphaFoldDB" id="A0A437RH21"/>
<comment type="catalytic activity">
    <reaction evidence="1 6">
        <text>an N-acyl-D-glucosamine 6-phosphate = an N-acyl-D-mannosamine 6-phosphate</text>
        <dbReference type="Rhea" id="RHEA:23932"/>
        <dbReference type="ChEBI" id="CHEBI:57599"/>
        <dbReference type="ChEBI" id="CHEBI:57666"/>
        <dbReference type="EC" id="5.1.3.9"/>
    </reaction>
</comment>
<dbReference type="HAMAP" id="MF_01235">
    <property type="entry name" value="ManNAc6P_epimer"/>
    <property type="match status" value="1"/>
</dbReference>
<keyword evidence="5 6" id="KW-0119">Carbohydrate metabolism</keyword>
<accession>A0A437RH21</accession>
<name>A0A437RH21_9BURK</name>
<dbReference type="GO" id="GO:0005829">
    <property type="term" value="C:cytosol"/>
    <property type="evidence" value="ECO:0007669"/>
    <property type="project" value="TreeGrafter"/>
</dbReference>
<dbReference type="UniPathway" id="UPA00629">
    <property type="reaction ID" value="UER00682"/>
</dbReference>
<dbReference type="OrthoDB" id="9810372at2"/>
<dbReference type="Proteomes" id="UP000285575">
    <property type="component" value="Unassembled WGS sequence"/>
</dbReference>
<dbReference type="PANTHER" id="PTHR36204">
    <property type="entry name" value="N-ACETYLMANNOSAMINE-6-PHOSPHATE 2-EPIMERASE-RELATED"/>
    <property type="match status" value="1"/>
</dbReference>
<evidence type="ECO:0000256" key="2">
    <source>
        <dbReference type="ARBA" id="ARBA00002147"/>
    </source>
</evidence>
<comment type="function">
    <text evidence="2 6">Converts N-acetylmannosamine-6-phosphate (ManNAc-6-P) to N-acetylglucosamine-6-phosphate (GlcNAc-6-P).</text>
</comment>
<protein>
    <recommendedName>
        <fullName evidence="6">Putative N-acetylmannosamine-6-phosphate 2-epimerase</fullName>
        <ecNumber evidence="6">5.1.3.9</ecNumber>
    </recommendedName>
    <alternativeName>
        <fullName evidence="6">ManNAc-6-P epimerase</fullName>
    </alternativeName>
</protein>
<dbReference type="GO" id="GO:0019262">
    <property type="term" value="P:N-acetylneuraminate catabolic process"/>
    <property type="evidence" value="ECO:0007669"/>
    <property type="project" value="UniProtKB-UniRule"/>
</dbReference>
<evidence type="ECO:0000256" key="3">
    <source>
        <dbReference type="ARBA" id="ARBA00005081"/>
    </source>
</evidence>
<proteinExistence type="inferred from homology"/>
<reference evidence="7 8" key="1">
    <citation type="submission" date="2019-01" db="EMBL/GenBank/DDBJ databases">
        <authorList>
            <person name="Chen W.-M."/>
        </authorList>
    </citation>
    <scope>NUCLEOTIDE SEQUENCE [LARGE SCALE GENOMIC DNA]</scope>
    <source>
        <strain evidence="7 8">KYPY4</strain>
    </source>
</reference>
<comment type="pathway">
    <text evidence="3 6">Amino-sugar metabolism; N-acetylneuraminate degradation; D-fructose 6-phosphate from N-acetylneuraminate: step 3/5.</text>
</comment>
<dbReference type="FunFam" id="3.20.20.70:FF:000035">
    <property type="entry name" value="Putative N-acetylmannosamine-6-phosphate 2-epimerase"/>
    <property type="match status" value="1"/>
</dbReference>
<dbReference type="GO" id="GO:0006053">
    <property type="term" value="P:N-acetylmannosamine catabolic process"/>
    <property type="evidence" value="ECO:0007669"/>
    <property type="project" value="TreeGrafter"/>
</dbReference>
<keyword evidence="8" id="KW-1185">Reference proteome</keyword>
<keyword evidence="4 6" id="KW-0413">Isomerase</keyword>
<dbReference type="Pfam" id="PF04131">
    <property type="entry name" value="NanE"/>
    <property type="match status" value="1"/>
</dbReference>
<dbReference type="InterPro" id="IPR011060">
    <property type="entry name" value="RibuloseP-bd_barrel"/>
</dbReference>